<evidence type="ECO:0000313" key="4">
    <source>
        <dbReference type="EMBL" id="VFK26722.1"/>
    </source>
</evidence>
<dbReference type="Pfam" id="PF05016">
    <property type="entry name" value="ParE_toxin"/>
    <property type="match status" value="1"/>
</dbReference>
<dbReference type="PANTHER" id="PTHR35601:SF1">
    <property type="entry name" value="TOXIN RELE"/>
    <property type="match status" value="1"/>
</dbReference>
<evidence type="ECO:0000256" key="1">
    <source>
        <dbReference type="ARBA" id="ARBA00006226"/>
    </source>
</evidence>
<gene>
    <name evidence="3" type="ORF">BECKLPF1236A_GA0070988_100418</name>
    <name evidence="4" type="ORF">BECKLPF1236C_GA0070990_1003810</name>
</gene>
<evidence type="ECO:0000313" key="3">
    <source>
        <dbReference type="EMBL" id="VFK10632.1"/>
    </source>
</evidence>
<dbReference type="AlphaFoldDB" id="A0A450W0V8"/>
<organism evidence="3">
    <name type="scientific">Candidatus Kentrum sp. LPFa</name>
    <dbReference type="NCBI Taxonomy" id="2126335"/>
    <lineage>
        <taxon>Bacteria</taxon>
        <taxon>Pseudomonadati</taxon>
        <taxon>Pseudomonadota</taxon>
        <taxon>Gammaproteobacteria</taxon>
        <taxon>Candidatus Kentrum</taxon>
    </lineage>
</organism>
<comment type="similarity">
    <text evidence="1">Belongs to the RelE toxin family.</text>
</comment>
<dbReference type="InterPro" id="IPR035093">
    <property type="entry name" value="RelE/ParE_toxin_dom_sf"/>
</dbReference>
<reference evidence="3" key="1">
    <citation type="submission" date="2019-02" db="EMBL/GenBank/DDBJ databases">
        <authorList>
            <person name="Gruber-Vodicka R. H."/>
            <person name="Seah K. B. B."/>
        </authorList>
    </citation>
    <scope>NUCLEOTIDE SEQUENCE</scope>
    <source>
        <strain evidence="3">BECK_S312</strain>
        <strain evidence="4">BECK_S426</strain>
    </source>
</reference>
<sequence>MSYRLKFVPAAMREWRKLAPPIQSQFKQKLAERVLEPHIPASRLRGLDNAYKIKLRASGYRLTYQVDDAEMAIYVLSVGKREHGIVYRKASERGSYR</sequence>
<keyword evidence="2" id="KW-1277">Toxin-antitoxin system</keyword>
<protein>
    <submittedName>
        <fullName evidence="3">mRNA interferase RelE/StbE</fullName>
    </submittedName>
</protein>
<dbReference type="PANTHER" id="PTHR35601">
    <property type="entry name" value="TOXIN RELE"/>
    <property type="match status" value="1"/>
</dbReference>
<evidence type="ECO:0000256" key="2">
    <source>
        <dbReference type="ARBA" id="ARBA00022649"/>
    </source>
</evidence>
<dbReference type="InterPro" id="IPR007712">
    <property type="entry name" value="RelE/ParE_toxin"/>
</dbReference>
<name>A0A450W0V8_9GAMM</name>
<accession>A0A450W0V8</accession>
<dbReference type="SUPFAM" id="SSF143011">
    <property type="entry name" value="RelE-like"/>
    <property type="match status" value="1"/>
</dbReference>
<dbReference type="EMBL" id="CAADFP010000038">
    <property type="protein sequence ID" value="VFK26722.1"/>
    <property type="molecule type" value="Genomic_DNA"/>
</dbReference>
<dbReference type="EMBL" id="CAADFM010000041">
    <property type="protein sequence ID" value="VFK10632.1"/>
    <property type="molecule type" value="Genomic_DNA"/>
</dbReference>
<proteinExistence type="inferred from homology"/>
<dbReference type="Gene3D" id="3.30.2310.20">
    <property type="entry name" value="RelE-like"/>
    <property type="match status" value="1"/>
</dbReference>